<dbReference type="AlphaFoldDB" id="A0A9P6JW95"/>
<evidence type="ECO:0000313" key="2">
    <source>
        <dbReference type="Proteomes" id="UP000807306"/>
    </source>
</evidence>
<name>A0A9P6JW95_9AGAR</name>
<proteinExistence type="predicted"/>
<evidence type="ECO:0008006" key="3">
    <source>
        <dbReference type="Google" id="ProtNLM"/>
    </source>
</evidence>
<protein>
    <recommendedName>
        <fullName evidence="3">F-box domain-containing protein</fullName>
    </recommendedName>
</protein>
<accession>A0A9P6JW95</accession>
<dbReference type="OrthoDB" id="2745898at2759"/>
<dbReference type="EMBL" id="MU157825">
    <property type="protein sequence ID" value="KAF9534739.1"/>
    <property type="molecule type" value="Genomic_DNA"/>
</dbReference>
<gene>
    <name evidence="1" type="ORF">CPB83DRAFT_212507</name>
</gene>
<dbReference type="Proteomes" id="UP000807306">
    <property type="component" value="Unassembled WGS sequence"/>
</dbReference>
<sequence length="145" mass="16432">MATSGLPLDICVSIINEIARDLDTLKACSLVCRHLAYISQKRLFSVIAINAFLLKKYPSTRRIWLLGTPAALKDILKESPHLANHIRSLTILDQYYFPQSSDSDTDGRTTGMTWLPRDRYVPDILPLLQDLVSLEVHFGAFCRRT</sequence>
<comment type="caution">
    <text evidence="1">The sequence shown here is derived from an EMBL/GenBank/DDBJ whole genome shotgun (WGS) entry which is preliminary data.</text>
</comment>
<keyword evidence="2" id="KW-1185">Reference proteome</keyword>
<reference evidence="1" key="1">
    <citation type="submission" date="2020-11" db="EMBL/GenBank/DDBJ databases">
        <authorList>
            <consortium name="DOE Joint Genome Institute"/>
            <person name="Ahrendt S."/>
            <person name="Riley R."/>
            <person name="Andreopoulos W."/>
            <person name="Labutti K."/>
            <person name="Pangilinan J."/>
            <person name="Ruiz-Duenas F.J."/>
            <person name="Barrasa J.M."/>
            <person name="Sanchez-Garcia M."/>
            <person name="Camarero S."/>
            <person name="Miyauchi S."/>
            <person name="Serrano A."/>
            <person name="Linde D."/>
            <person name="Babiker R."/>
            <person name="Drula E."/>
            <person name="Ayuso-Fernandez I."/>
            <person name="Pacheco R."/>
            <person name="Padilla G."/>
            <person name="Ferreira P."/>
            <person name="Barriuso J."/>
            <person name="Kellner H."/>
            <person name="Castanera R."/>
            <person name="Alfaro M."/>
            <person name="Ramirez L."/>
            <person name="Pisabarro A.G."/>
            <person name="Kuo A."/>
            <person name="Tritt A."/>
            <person name="Lipzen A."/>
            <person name="He G."/>
            <person name="Yan M."/>
            <person name="Ng V."/>
            <person name="Cullen D."/>
            <person name="Martin F."/>
            <person name="Rosso M.-N."/>
            <person name="Henrissat B."/>
            <person name="Hibbett D."/>
            <person name="Martinez A.T."/>
            <person name="Grigoriev I.V."/>
        </authorList>
    </citation>
    <scope>NUCLEOTIDE SEQUENCE</scope>
    <source>
        <strain evidence="1">CBS 506.95</strain>
    </source>
</reference>
<organism evidence="1 2">
    <name type="scientific">Crepidotus variabilis</name>
    <dbReference type="NCBI Taxonomy" id="179855"/>
    <lineage>
        <taxon>Eukaryota</taxon>
        <taxon>Fungi</taxon>
        <taxon>Dikarya</taxon>
        <taxon>Basidiomycota</taxon>
        <taxon>Agaricomycotina</taxon>
        <taxon>Agaricomycetes</taxon>
        <taxon>Agaricomycetidae</taxon>
        <taxon>Agaricales</taxon>
        <taxon>Agaricineae</taxon>
        <taxon>Crepidotaceae</taxon>
        <taxon>Crepidotus</taxon>
    </lineage>
</organism>
<evidence type="ECO:0000313" key="1">
    <source>
        <dbReference type="EMBL" id="KAF9534739.1"/>
    </source>
</evidence>